<feature type="region of interest" description="Disordered" evidence="1">
    <location>
        <begin position="74"/>
        <end position="101"/>
    </location>
</feature>
<feature type="region of interest" description="Disordered" evidence="1">
    <location>
        <begin position="1"/>
        <end position="45"/>
    </location>
</feature>
<feature type="non-terminal residue" evidence="2">
    <location>
        <position position="1"/>
    </location>
</feature>
<accession>A0ABR2VPF8</accession>
<evidence type="ECO:0000313" key="3">
    <source>
        <dbReference type="Proteomes" id="UP001479436"/>
    </source>
</evidence>
<dbReference type="Proteomes" id="UP001479436">
    <property type="component" value="Unassembled WGS sequence"/>
</dbReference>
<reference evidence="2 3" key="1">
    <citation type="submission" date="2023-04" db="EMBL/GenBank/DDBJ databases">
        <title>Genome of Basidiobolus ranarum AG-B5.</title>
        <authorList>
            <person name="Stajich J.E."/>
            <person name="Carter-House D."/>
            <person name="Gryganskyi A."/>
        </authorList>
    </citation>
    <scope>NUCLEOTIDE SEQUENCE [LARGE SCALE GENOMIC DNA]</scope>
    <source>
        <strain evidence="2 3">AG-B5</strain>
    </source>
</reference>
<proteinExistence type="predicted"/>
<name>A0ABR2VPF8_9FUNG</name>
<keyword evidence="3" id="KW-1185">Reference proteome</keyword>
<feature type="compositionally biased region" description="Polar residues" evidence="1">
    <location>
        <begin position="87"/>
        <end position="101"/>
    </location>
</feature>
<gene>
    <name evidence="2" type="ORF">K7432_015098</name>
</gene>
<organism evidence="2 3">
    <name type="scientific">Basidiobolus ranarum</name>
    <dbReference type="NCBI Taxonomy" id="34480"/>
    <lineage>
        <taxon>Eukaryota</taxon>
        <taxon>Fungi</taxon>
        <taxon>Fungi incertae sedis</taxon>
        <taxon>Zoopagomycota</taxon>
        <taxon>Entomophthoromycotina</taxon>
        <taxon>Basidiobolomycetes</taxon>
        <taxon>Basidiobolales</taxon>
        <taxon>Basidiobolaceae</taxon>
        <taxon>Basidiobolus</taxon>
    </lineage>
</organism>
<evidence type="ECO:0000256" key="1">
    <source>
        <dbReference type="SAM" id="MobiDB-lite"/>
    </source>
</evidence>
<sequence length="146" mass="16073">KSNTELISRSTTLIGPTSGFDSLKRTRGKRSYTLDSQDPRAPTSLGINDRQLALIPSAAPGLLPGVTMSRIRSLSSLRSNRNDSTEHSGGTTLETQAGTSSNPQSSMWLIMFYRVYVEYELSMCAPSHQIDHLPKESTDISSIYYN</sequence>
<protein>
    <submittedName>
        <fullName evidence="2">Uncharacterized protein</fullName>
    </submittedName>
</protein>
<feature type="compositionally biased region" description="Polar residues" evidence="1">
    <location>
        <begin position="1"/>
        <end position="15"/>
    </location>
</feature>
<comment type="caution">
    <text evidence="2">The sequence shown here is derived from an EMBL/GenBank/DDBJ whole genome shotgun (WGS) entry which is preliminary data.</text>
</comment>
<dbReference type="EMBL" id="JASJQH010008801">
    <property type="protein sequence ID" value="KAK9686606.1"/>
    <property type="molecule type" value="Genomic_DNA"/>
</dbReference>
<evidence type="ECO:0000313" key="2">
    <source>
        <dbReference type="EMBL" id="KAK9686606.1"/>
    </source>
</evidence>